<dbReference type="Proteomes" id="UP001154282">
    <property type="component" value="Unassembled WGS sequence"/>
</dbReference>
<dbReference type="AlphaFoldDB" id="A0AAV0KX12"/>
<feature type="chain" id="PRO_5043931102" evidence="1">
    <location>
        <begin position="26"/>
        <end position="45"/>
    </location>
</feature>
<keyword evidence="3" id="KW-1185">Reference proteome</keyword>
<reference evidence="2" key="1">
    <citation type="submission" date="2022-08" db="EMBL/GenBank/DDBJ databases">
        <authorList>
            <person name="Gutierrez-Valencia J."/>
        </authorList>
    </citation>
    <scope>NUCLEOTIDE SEQUENCE</scope>
</reference>
<sequence length="45" mass="5040">MHEMQTLHLLLICALRSPYAHPARAHHLSGYIKKKTTISSNLGLS</sequence>
<name>A0AAV0KX12_9ROSI</name>
<evidence type="ECO:0000256" key="1">
    <source>
        <dbReference type="SAM" id="SignalP"/>
    </source>
</evidence>
<comment type="caution">
    <text evidence="2">The sequence shown here is derived from an EMBL/GenBank/DDBJ whole genome shotgun (WGS) entry which is preliminary data.</text>
</comment>
<protein>
    <submittedName>
        <fullName evidence="2">Uncharacterized protein</fullName>
    </submittedName>
</protein>
<evidence type="ECO:0000313" key="3">
    <source>
        <dbReference type="Proteomes" id="UP001154282"/>
    </source>
</evidence>
<dbReference type="EMBL" id="CAMGYJ010000005">
    <property type="protein sequence ID" value="CAI0425534.1"/>
    <property type="molecule type" value="Genomic_DNA"/>
</dbReference>
<organism evidence="2 3">
    <name type="scientific">Linum tenue</name>
    <dbReference type="NCBI Taxonomy" id="586396"/>
    <lineage>
        <taxon>Eukaryota</taxon>
        <taxon>Viridiplantae</taxon>
        <taxon>Streptophyta</taxon>
        <taxon>Embryophyta</taxon>
        <taxon>Tracheophyta</taxon>
        <taxon>Spermatophyta</taxon>
        <taxon>Magnoliopsida</taxon>
        <taxon>eudicotyledons</taxon>
        <taxon>Gunneridae</taxon>
        <taxon>Pentapetalae</taxon>
        <taxon>rosids</taxon>
        <taxon>fabids</taxon>
        <taxon>Malpighiales</taxon>
        <taxon>Linaceae</taxon>
        <taxon>Linum</taxon>
    </lineage>
</organism>
<gene>
    <name evidence="2" type="ORF">LITE_LOCUS20441</name>
</gene>
<evidence type="ECO:0000313" key="2">
    <source>
        <dbReference type="EMBL" id="CAI0425534.1"/>
    </source>
</evidence>
<feature type="signal peptide" evidence="1">
    <location>
        <begin position="1"/>
        <end position="25"/>
    </location>
</feature>
<proteinExistence type="predicted"/>
<keyword evidence="1" id="KW-0732">Signal</keyword>
<accession>A0AAV0KX12</accession>